<comment type="caution">
    <text evidence="2">The sequence shown here is derived from an EMBL/GenBank/DDBJ whole genome shotgun (WGS) entry which is preliminary data.</text>
</comment>
<feature type="transmembrane region" description="Helical" evidence="1">
    <location>
        <begin position="124"/>
        <end position="146"/>
    </location>
</feature>
<name>A0A9X3PF75_9ACTN</name>
<evidence type="ECO:0000256" key="1">
    <source>
        <dbReference type="SAM" id="Phobius"/>
    </source>
</evidence>
<protein>
    <submittedName>
        <fullName evidence="2">Uncharacterized protein</fullName>
    </submittedName>
</protein>
<feature type="transmembrane region" description="Helical" evidence="1">
    <location>
        <begin position="222"/>
        <end position="245"/>
    </location>
</feature>
<sequence>MPLLLIAGLATVLLAAALLATRRRATVGAGVGGTDVSAAMRPIVRRSTITRFAGFGIGLAAAAAILTAAPPNWLGLEAALAAPAFALCLLAGVLIGEITGTVPTGPDRAAPIEVRSVRSYLPRFMTGAVIVLGAVLAVLLTATSLMGSADDMSRAGRFLTLNCQDLTASTGPWPGVYYSLPIAASVLIGIAAAAPTLHAVTRRRRPASGDAVRAADDDARRASARAIVAACGVLVAAPLTGTGLYTGMAMTGNACATAAVTAFGWTALALGLTAFIASCWFAAMAVFPYRAAQR</sequence>
<feature type="transmembrane region" description="Helical" evidence="1">
    <location>
        <begin position="49"/>
        <end position="69"/>
    </location>
</feature>
<keyword evidence="1" id="KW-0812">Transmembrane</keyword>
<keyword evidence="3" id="KW-1185">Reference proteome</keyword>
<dbReference type="EMBL" id="JAPZVP010000026">
    <property type="protein sequence ID" value="MDA1362612.1"/>
    <property type="molecule type" value="Genomic_DNA"/>
</dbReference>
<dbReference type="AlphaFoldDB" id="A0A9X3PF75"/>
<keyword evidence="1" id="KW-1133">Transmembrane helix</keyword>
<organism evidence="2 3">
    <name type="scientific">Glycomyces luteolus</name>
    <dbReference type="NCBI Taxonomy" id="2670330"/>
    <lineage>
        <taxon>Bacteria</taxon>
        <taxon>Bacillati</taxon>
        <taxon>Actinomycetota</taxon>
        <taxon>Actinomycetes</taxon>
        <taxon>Glycomycetales</taxon>
        <taxon>Glycomycetaceae</taxon>
        <taxon>Glycomyces</taxon>
    </lineage>
</organism>
<accession>A0A9X3PF75</accession>
<evidence type="ECO:0000313" key="2">
    <source>
        <dbReference type="EMBL" id="MDA1362612.1"/>
    </source>
</evidence>
<feature type="transmembrane region" description="Helical" evidence="1">
    <location>
        <begin position="265"/>
        <end position="287"/>
    </location>
</feature>
<dbReference type="RefSeq" id="WP_270112697.1">
    <property type="nucleotide sequence ID" value="NZ_JAPZVP010000026.1"/>
</dbReference>
<gene>
    <name evidence="2" type="ORF">O1R50_23525</name>
</gene>
<dbReference type="Proteomes" id="UP001146067">
    <property type="component" value="Unassembled WGS sequence"/>
</dbReference>
<reference evidence="2" key="1">
    <citation type="submission" date="2022-12" db="EMBL/GenBank/DDBJ databases">
        <title>Gycomyces niveus sp.nov.,a novel actinomycete isolated from soil in Shouguan.</title>
        <authorList>
            <person name="Yang X."/>
        </authorList>
    </citation>
    <scope>NUCLEOTIDE SEQUENCE</scope>
    <source>
        <strain evidence="2">NEAU-A15</strain>
    </source>
</reference>
<keyword evidence="1" id="KW-0472">Membrane</keyword>
<feature type="transmembrane region" description="Helical" evidence="1">
    <location>
        <begin position="176"/>
        <end position="201"/>
    </location>
</feature>
<evidence type="ECO:0000313" key="3">
    <source>
        <dbReference type="Proteomes" id="UP001146067"/>
    </source>
</evidence>
<proteinExistence type="predicted"/>